<feature type="domain" description="Lcl C-terminal" evidence="2">
    <location>
        <begin position="184"/>
        <end position="315"/>
    </location>
</feature>
<dbReference type="RefSeq" id="WP_085214035.1">
    <property type="nucleotide sequence ID" value="NZ_FXAM01000001.1"/>
</dbReference>
<organism evidence="3 4">
    <name type="scientific">Methylomagnum ishizawai</name>
    <dbReference type="NCBI Taxonomy" id="1760988"/>
    <lineage>
        <taxon>Bacteria</taxon>
        <taxon>Pseudomonadati</taxon>
        <taxon>Pseudomonadota</taxon>
        <taxon>Gammaproteobacteria</taxon>
        <taxon>Methylococcales</taxon>
        <taxon>Methylococcaceae</taxon>
        <taxon>Methylomagnum</taxon>
    </lineage>
</organism>
<proteinExistence type="predicted"/>
<gene>
    <name evidence="3" type="ORF">SAMN02949497_3009</name>
</gene>
<evidence type="ECO:0000256" key="1">
    <source>
        <dbReference type="SAM" id="SignalP"/>
    </source>
</evidence>
<dbReference type="Pfam" id="PF07603">
    <property type="entry name" value="Lcl_C"/>
    <property type="match status" value="1"/>
</dbReference>
<keyword evidence="1" id="KW-0732">Signal</keyword>
<sequence>MRSSIRLLAWAGLLAVAGTAAPAVPPTGTQVYANGYAQGGSNASFTWLNPGPLIYKVWVQIPAQGTASNAPYRVYPKGNPSGGTACTPDDPLTPCFEVPINQAARQKRWVQLTLNKDPETAWRFTKAGFVSVDASTVSPGETLGAAAAVFQDASPLAIGKTYQGGIIFYLNAAKSHGLIAAPTDQGTDSTWWNGAYLPVAAGPDNTAIGMGQANTEAIVAAQGAGGYAARLCYDLVIGKYTDWYLPSKDELNLMYTNIGPGAAAPLTNVGGFASALYWSSSGYQYDDRYAWGQGFGASGQSPTPKSYPFRVRAVRSF</sequence>
<protein>
    <recommendedName>
        <fullName evidence="2">Lcl C-terminal domain-containing protein</fullName>
    </recommendedName>
</protein>
<reference evidence="3 4" key="1">
    <citation type="submission" date="2016-12" db="EMBL/GenBank/DDBJ databases">
        <authorList>
            <person name="Song W.-J."/>
            <person name="Kurnit D.M."/>
        </authorList>
    </citation>
    <scope>NUCLEOTIDE SEQUENCE [LARGE SCALE GENOMIC DNA]</scope>
    <source>
        <strain evidence="3 4">175</strain>
    </source>
</reference>
<feature type="chain" id="PRO_5012057176" description="Lcl C-terminal domain-containing protein" evidence="1">
    <location>
        <begin position="23"/>
        <end position="317"/>
    </location>
</feature>
<dbReference type="STRING" id="1760988.SAMN02949497_3009"/>
<feature type="signal peptide" evidence="1">
    <location>
        <begin position="1"/>
        <end position="22"/>
    </location>
</feature>
<evidence type="ECO:0000259" key="2">
    <source>
        <dbReference type="Pfam" id="PF07603"/>
    </source>
</evidence>
<evidence type="ECO:0000313" key="4">
    <source>
        <dbReference type="Proteomes" id="UP000192923"/>
    </source>
</evidence>
<dbReference type="AlphaFoldDB" id="A0A1Y6CZ80"/>
<dbReference type="EMBL" id="FXAM01000001">
    <property type="protein sequence ID" value="SMF95641.1"/>
    <property type="molecule type" value="Genomic_DNA"/>
</dbReference>
<dbReference type="InterPro" id="IPR011460">
    <property type="entry name" value="Lcl_C"/>
</dbReference>
<accession>A0A1Y6CZ80</accession>
<evidence type="ECO:0000313" key="3">
    <source>
        <dbReference type="EMBL" id="SMF95641.1"/>
    </source>
</evidence>
<dbReference type="Proteomes" id="UP000192923">
    <property type="component" value="Unassembled WGS sequence"/>
</dbReference>
<name>A0A1Y6CZ80_9GAMM</name>
<dbReference type="OrthoDB" id="5573519at2"/>
<keyword evidence="4" id="KW-1185">Reference proteome</keyword>